<organism evidence="5 6">
    <name type="scientific">Pelagibacterium nitratireducens</name>
    <dbReference type="NCBI Taxonomy" id="1046114"/>
    <lineage>
        <taxon>Bacteria</taxon>
        <taxon>Pseudomonadati</taxon>
        <taxon>Pseudomonadota</taxon>
        <taxon>Alphaproteobacteria</taxon>
        <taxon>Hyphomicrobiales</taxon>
        <taxon>Devosiaceae</taxon>
        <taxon>Pelagibacterium</taxon>
    </lineage>
</organism>
<sequence length="235" mass="25896">MAPHPPVDADVALEVAAHEALIRQTYKDSVGVLTWCVGMTNATGHTVQRYIGNPAPLQHCMNVYAWALKNYAAGVYRAFAGHKLTKAQFAAALSFHWNTGAIERASWVKLWKQGKTDEAKRAIMNWVTPPEIEGRRERERDLFFDGKWSNTGTMIEYTRVGANMTPDWSSARRIKVATELRNAFAKTPPVTVDQAPQPDAPVVVPTLSPKPNAAGVIAIIVAAIAGFAGWLFTRR</sequence>
<dbReference type="InterPro" id="IPR002196">
    <property type="entry name" value="Glyco_hydro_24"/>
</dbReference>
<dbReference type="InterPro" id="IPR023347">
    <property type="entry name" value="Lysozyme_dom_sf"/>
</dbReference>
<dbReference type="Pfam" id="PF00959">
    <property type="entry name" value="Phage_lysozyme"/>
    <property type="match status" value="1"/>
</dbReference>
<dbReference type="PANTHER" id="PTHR38107:SF3">
    <property type="entry name" value="LYSOZYME RRRD-RELATED"/>
    <property type="match status" value="1"/>
</dbReference>
<proteinExistence type="inferred from homology"/>
<evidence type="ECO:0000256" key="1">
    <source>
        <dbReference type="ARBA" id="ARBA00022529"/>
    </source>
</evidence>
<feature type="transmembrane region" description="Helical" evidence="4">
    <location>
        <begin position="213"/>
        <end position="232"/>
    </location>
</feature>
<keyword evidence="1 3" id="KW-0929">Antimicrobial</keyword>
<keyword evidence="3" id="KW-0326">Glycosidase</keyword>
<dbReference type="EMBL" id="CP146275">
    <property type="protein sequence ID" value="WWT31374.1"/>
    <property type="molecule type" value="Genomic_DNA"/>
</dbReference>
<dbReference type="EC" id="3.2.1.17" evidence="3"/>
<keyword evidence="4" id="KW-1133">Transmembrane helix</keyword>
<dbReference type="Proteomes" id="UP001369958">
    <property type="component" value="Chromosome"/>
</dbReference>
<keyword evidence="4" id="KW-0472">Membrane</keyword>
<dbReference type="PANTHER" id="PTHR38107">
    <property type="match status" value="1"/>
</dbReference>
<evidence type="ECO:0000313" key="6">
    <source>
        <dbReference type="Proteomes" id="UP001369958"/>
    </source>
</evidence>
<dbReference type="Gene3D" id="1.10.530.40">
    <property type="match status" value="1"/>
</dbReference>
<dbReference type="SUPFAM" id="SSF53955">
    <property type="entry name" value="Lysozyme-like"/>
    <property type="match status" value="1"/>
</dbReference>
<accession>A0ABZ2HZC9</accession>
<dbReference type="InterPro" id="IPR051018">
    <property type="entry name" value="Bacteriophage_GH24"/>
</dbReference>
<dbReference type="InterPro" id="IPR023346">
    <property type="entry name" value="Lysozyme-like_dom_sf"/>
</dbReference>
<evidence type="ECO:0000256" key="3">
    <source>
        <dbReference type="RuleBase" id="RU003788"/>
    </source>
</evidence>
<comment type="catalytic activity">
    <reaction evidence="3">
        <text>Hydrolysis of (1-&gt;4)-beta-linkages between N-acetylmuramic acid and N-acetyl-D-glucosamine residues in a peptidoglycan and between N-acetyl-D-glucosamine residues in chitodextrins.</text>
        <dbReference type="EC" id="3.2.1.17"/>
    </reaction>
</comment>
<name>A0ABZ2HZC9_9HYPH</name>
<keyword evidence="2 3" id="KW-0081">Bacteriolytic enzyme</keyword>
<keyword evidence="6" id="KW-1185">Reference proteome</keyword>
<evidence type="ECO:0000256" key="4">
    <source>
        <dbReference type="SAM" id="Phobius"/>
    </source>
</evidence>
<keyword evidence="3" id="KW-0378">Hydrolase</keyword>
<evidence type="ECO:0000256" key="2">
    <source>
        <dbReference type="ARBA" id="ARBA00022638"/>
    </source>
</evidence>
<reference evidence="5 6" key="1">
    <citation type="submission" date="2024-02" db="EMBL/GenBank/DDBJ databases">
        <title>Complete genome sequence of Pelagibacterium nitratireducens ZH15.</title>
        <authorList>
            <person name="Zhao L.H."/>
        </authorList>
    </citation>
    <scope>NUCLEOTIDE SEQUENCE [LARGE SCALE GENOMIC DNA]</scope>
    <source>
        <strain evidence="5 6">ZH15</strain>
    </source>
</reference>
<comment type="similarity">
    <text evidence="3">Belongs to the glycosyl hydrolase 24 family.</text>
</comment>
<keyword evidence="4" id="KW-0812">Transmembrane</keyword>
<protein>
    <recommendedName>
        <fullName evidence="3">Lysozyme</fullName>
        <ecNumber evidence="3">3.2.1.17</ecNumber>
    </recommendedName>
</protein>
<gene>
    <name evidence="5" type="ORF">V6617_10030</name>
</gene>
<dbReference type="RefSeq" id="WP_338606844.1">
    <property type="nucleotide sequence ID" value="NZ_CP146275.1"/>
</dbReference>
<evidence type="ECO:0000313" key="5">
    <source>
        <dbReference type="EMBL" id="WWT31374.1"/>
    </source>
</evidence>